<dbReference type="PRINTS" id="PR00756">
    <property type="entry name" value="ALADIPTASE"/>
</dbReference>
<dbReference type="Pfam" id="PF11838">
    <property type="entry name" value="ERAP1_C"/>
    <property type="match status" value="1"/>
</dbReference>
<dbReference type="InterPro" id="IPR050344">
    <property type="entry name" value="Peptidase_M1_aminopeptidases"/>
</dbReference>
<comment type="similarity">
    <text evidence="4 23">Belongs to the peptidase M1 family.</text>
</comment>
<dbReference type="GO" id="GO:0005737">
    <property type="term" value="C:cytoplasm"/>
    <property type="evidence" value="ECO:0007669"/>
    <property type="project" value="TreeGrafter"/>
</dbReference>
<evidence type="ECO:0000259" key="27">
    <source>
        <dbReference type="Pfam" id="PF17900"/>
    </source>
</evidence>
<keyword evidence="13" id="KW-0106">Calcium</keyword>
<dbReference type="InterPro" id="IPR024571">
    <property type="entry name" value="ERAP1-like_C_dom"/>
</dbReference>
<evidence type="ECO:0000256" key="16">
    <source>
        <dbReference type="ARBA" id="ARBA00023049"/>
    </source>
</evidence>
<keyword evidence="11 23" id="KW-0378">Hydrolase</keyword>
<evidence type="ECO:0000256" key="5">
    <source>
        <dbReference type="ARBA" id="ARBA00011748"/>
    </source>
</evidence>
<feature type="binding site" evidence="21">
    <location>
        <position position="329"/>
    </location>
    <ligand>
        <name>Zn(2+)</name>
        <dbReference type="ChEBI" id="CHEBI:29105"/>
        <note>catalytic</note>
    </ligand>
</feature>
<dbReference type="OrthoDB" id="510539at2759"/>
<evidence type="ECO:0000256" key="3">
    <source>
        <dbReference type="ARBA" id="ARBA00004609"/>
    </source>
</evidence>
<keyword evidence="10 21" id="KW-0479">Metal-binding</keyword>
<sequence length="891" mass="102951">MWLFWKILSAMTLSKSWETNYRIPSDTYPLHYDLYLHPDMNGTTFEGRVSISIDVRAPRDFLVTHINFLNITSTELISDDNGEKVSLESSFEYKPNEFWVVKTNEMIQPGKYRLNLEFIGRLDNGIIGFYRSSYIDEKGIKRTMVSSKFQPTYARRAFPCFDEPSFKSTYTITVVKPKEESYIALSNMPVSEIKEGYPSSEMTEVKFEKSVPMVTYLVVFMVSEYEYMEKAVEGFDTRFRVYGSELQMDKLEYALNVGVHVVAYYQSYFGLKFPLPKLDMAAIPEYSSGATEHWGLITYRETALIFDNKTSSADNRERVANVIAHELAHQWFGNLVTVAWWNDLWLNEGFASYIQYKGLKSYESDWDTDSKFLTDTMHSVLKLDATTASHPIVVKVDNPDQITAVFDAISYNKGSSVIRMMENFMGPEDFRKGISNFLKKYSYKTVVTQNLFDELTSASSLGLDITKIMSTWTMQKGYPVLTVTKSANNTYKIVQERFLQNPDAAVNDTPSDFDYKWEVPVTYVDSNGKKDQSWIHVEDSHIEINSSAEWVKFNVEQRGYYRVNYSPDVWQQFIDLLIKSPSILSVSDKTGLINDAFSLAKSTADRLSMKVPLSLIRYLNIERSLAPWEAAINELYFLNSIFQNVNDIKEGLFSFEKSLIQDLYADLGWNDGSGTHDVKQLRKRVIALACRIGHQDCLSTAKKQFLDWKDSGKEPVPNFKAIVCRYGLPHDDESWNWLLELYKAEKNAQRRAVLEVGLSSSKNPEILRKFIQMAKDEEIVRRQDYFTLLSVISRNVVGESIVWDFLRNEWEYLVDRFTLNDRLFGRFISTATSGFSSQERLQEMKDFFAKYPEAGAGENYRKIAIETVENNMQFIEKHSETIRSWLGENVI</sequence>
<dbReference type="GO" id="GO:0004230">
    <property type="term" value="F:glutamyl aminopeptidase activity"/>
    <property type="evidence" value="ECO:0007669"/>
    <property type="project" value="UniProtKB-EC"/>
</dbReference>
<dbReference type="InterPro" id="IPR045357">
    <property type="entry name" value="Aminopeptidase_N-like_N"/>
</dbReference>
<evidence type="ECO:0000259" key="26">
    <source>
        <dbReference type="Pfam" id="PF11838"/>
    </source>
</evidence>
<comment type="subunit">
    <text evidence="5">Homodimer; disulfide-linked.</text>
</comment>
<dbReference type="GO" id="GO:0070006">
    <property type="term" value="F:metalloaminopeptidase activity"/>
    <property type="evidence" value="ECO:0007669"/>
    <property type="project" value="TreeGrafter"/>
</dbReference>
<reference evidence="28" key="1">
    <citation type="submission" date="2014-05" db="EMBL/GenBank/DDBJ databases">
        <authorList>
            <person name="Chronopoulou M."/>
        </authorList>
    </citation>
    <scope>NUCLEOTIDE SEQUENCE</scope>
    <source>
        <tissue evidence="28">Whole organism</tissue>
    </source>
</reference>
<keyword evidence="12 21" id="KW-0862">Zinc</keyword>
<evidence type="ECO:0000256" key="8">
    <source>
        <dbReference type="ARBA" id="ARBA00022670"/>
    </source>
</evidence>
<evidence type="ECO:0000256" key="9">
    <source>
        <dbReference type="ARBA" id="ARBA00022692"/>
    </source>
</evidence>
<evidence type="ECO:0000256" key="17">
    <source>
        <dbReference type="ARBA" id="ARBA00023136"/>
    </source>
</evidence>
<keyword evidence="17" id="KW-0472">Membrane</keyword>
<evidence type="ECO:0000256" key="2">
    <source>
        <dbReference type="ARBA" id="ARBA00004401"/>
    </source>
</evidence>
<evidence type="ECO:0000256" key="12">
    <source>
        <dbReference type="ARBA" id="ARBA00022833"/>
    </source>
</evidence>
<evidence type="ECO:0000256" key="23">
    <source>
        <dbReference type="RuleBase" id="RU364040"/>
    </source>
</evidence>
<dbReference type="InterPro" id="IPR042097">
    <property type="entry name" value="Aminopeptidase_N-like_N_sf"/>
</dbReference>
<feature type="domain" description="ERAP1-like C-terminal" evidence="26">
    <location>
        <begin position="550"/>
        <end position="869"/>
    </location>
</feature>
<feature type="domain" description="Peptidase M1 membrane alanine aminopeptidase" evidence="25">
    <location>
        <begin position="253"/>
        <end position="472"/>
    </location>
</feature>
<dbReference type="GO" id="GO:0005886">
    <property type="term" value="C:plasma membrane"/>
    <property type="evidence" value="ECO:0007669"/>
    <property type="project" value="UniProtKB-SubCell"/>
</dbReference>
<evidence type="ECO:0000256" key="11">
    <source>
        <dbReference type="ARBA" id="ARBA00022801"/>
    </source>
</evidence>
<dbReference type="Pfam" id="PF01433">
    <property type="entry name" value="Peptidase_M1"/>
    <property type="match status" value="1"/>
</dbReference>
<evidence type="ECO:0000256" key="1">
    <source>
        <dbReference type="ARBA" id="ARBA00001703"/>
    </source>
</evidence>
<dbReference type="Gene3D" id="2.60.40.1730">
    <property type="entry name" value="tricorn interacting facor f3 domain"/>
    <property type="match status" value="1"/>
</dbReference>
<evidence type="ECO:0000259" key="25">
    <source>
        <dbReference type="Pfam" id="PF01433"/>
    </source>
</evidence>
<feature type="site" description="Transition state stabilizer" evidence="22">
    <location>
        <position position="411"/>
    </location>
</feature>
<proteinExistence type="inferred from homology"/>
<feature type="binding site" evidence="21">
    <location>
        <position position="325"/>
    </location>
    <ligand>
        <name>Zn(2+)</name>
        <dbReference type="ChEBI" id="CHEBI:29105"/>
        <note>catalytic</note>
    </ligand>
</feature>
<evidence type="ECO:0000256" key="14">
    <source>
        <dbReference type="ARBA" id="ARBA00022968"/>
    </source>
</evidence>
<dbReference type="FunFam" id="2.60.40.1730:FF:000012">
    <property type="entry name" value="Aminopeptidase N"/>
    <property type="match status" value="1"/>
</dbReference>
<evidence type="ECO:0000256" key="6">
    <source>
        <dbReference type="ARBA" id="ARBA00022438"/>
    </source>
</evidence>
<keyword evidence="24" id="KW-0732">Signal</keyword>
<evidence type="ECO:0000256" key="4">
    <source>
        <dbReference type="ARBA" id="ARBA00010136"/>
    </source>
</evidence>
<keyword evidence="15" id="KW-1133">Transmembrane helix</keyword>
<dbReference type="Pfam" id="PF17900">
    <property type="entry name" value="Peptidase_M1_N"/>
    <property type="match status" value="1"/>
</dbReference>
<keyword evidence="7" id="KW-1003">Cell membrane</keyword>
<dbReference type="Gene3D" id="2.60.40.1910">
    <property type="match status" value="1"/>
</dbReference>
<keyword evidence="8 23" id="KW-0645">Protease</keyword>
<keyword evidence="9" id="KW-0812">Transmembrane</keyword>
<evidence type="ECO:0000256" key="24">
    <source>
        <dbReference type="SAM" id="SignalP"/>
    </source>
</evidence>
<evidence type="ECO:0000256" key="18">
    <source>
        <dbReference type="ARBA" id="ARBA00023157"/>
    </source>
</evidence>
<feature type="chain" id="PRO_5005488271" description="Aminopeptidase" evidence="24">
    <location>
        <begin position="17"/>
        <end position="891"/>
    </location>
</feature>
<dbReference type="PANTHER" id="PTHR11533:SF276">
    <property type="entry name" value="GLUTAMYL AMINOPEPTIDASE"/>
    <property type="match status" value="1"/>
</dbReference>
<dbReference type="Gene3D" id="1.25.50.20">
    <property type="match status" value="1"/>
</dbReference>
<organism evidence="28">
    <name type="scientific">Lepeophtheirus salmonis</name>
    <name type="common">Salmon louse</name>
    <name type="synonym">Caligus salmonis</name>
    <dbReference type="NCBI Taxonomy" id="72036"/>
    <lineage>
        <taxon>Eukaryota</taxon>
        <taxon>Metazoa</taxon>
        <taxon>Ecdysozoa</taxon>
        <taxon>Arthropoda</taxon>
        <taxon>Crustacea</taxon>
        <taxon>Multicrustacea</taxon>
        <taxon>Hexanauplia</taxon>
        <taxon>Copepoda</taxon>
        <taxon>Siphonostomatoida</taxon>
        <taxon>Caligidae</taxon>
        <taxon>Lepeophtheirus</taxon>
    </lineage>
</organism>
<dbReference type="GO" id="GO:0005615">
    <property type="term" value="C:extracellular space"/>
    <property type="evidence" value="ECO:0007669"/>
    <property type="project" value="TreeGrafter"/>
</dbReference>
<dbReference type="FunFam" id="1.10.390.10:FF:000016">
    <property type="entry name" value="Glutamyl aminopeptidase"/>
    <property type="match status" value="1"/>
</dbReference>
<keyword evidence="6 23" id="KW-0031">Aminopeptidase</keyword>
<keyword evidence="14" id="KW-0735">Signal-anchor</keyword>
<dbReference type="CDD" id="cd09601">
    <property type="entry name" value="M1_APN-Q_like"/>
    <property type="match status" value="1"/>
</dbReference>
<keyword evidence="18" id="KW-1015">Disulfide bond</keyword>
<dbReference type="FunFam" id="2.60.40.1910:FF:000003">
    <property type="entry name" value="Aminopeptidase"/>
    <property type="match status" value="1"/>
</dbReference>
<evidence type="ECO:0000256" key="7">
    <source>
        <dbReference type="ARBA" id="ARBA00022475"/>
    </source>
</evidence>
<keyword evidence="19" id="KW-0325">Glycoprotein</keyword>
<dbReference type="SUPFAM" id="SSF55486">
    <property type="entry name" value="Metalloproteases ('zincins'), catalytic domain"/>
    <property type="match status" value="1"/>
</dbReference>
<evidence type="ECO:0000256" key="15">
    <source>
        <dbReference type="ARBA" id="ARBA00022989"/>
    </source>
</evidence>
<evidence type="ECO:0000256" key="13">
    <source>
        <dbReference type="ARBA" id="ARBA00022837"/>
    </source>
</evidence>
<dbReference type="InterPro" id="IPR014782">
    <property type="entry name" value="Peptidase_M1_dom"/>
</dbReference>
<dbReference type="InterPro" id="IPR027268">
    <property type="entry name" value="Peptidase_M4/M1_CTD_sf"/>
</dbReference>
<dbReference type="EC" id="3.4.11.-" evidence="23"/>
<accession>A0A0K2TYT5</accession>
<dbReference type="GO" id="GO:0043171">
    <property type="term" value="P:peptide catabolic process"/>
    <property type="evidence" value="ECO:0007669"/>
    <property type="project" value="TreeGrafter"/>
</dbReference>
<dbReference type="Gene3D" id="1.10.390.10">
    <property type="entry name" value="Neutral Protease Domain 2"/>
    <property type="match status" value="1"/>
</dbReference>
<dbReference type="InterPro" id="IPR034016">
    <property type="entry name" value="M1_APN-typ"/>
</dbReference>
<feature type="binding site" evidence="21">
    <location>
        <position position="348"/>
    </location>
    <ligand>
        <name>Zn(2+)</name>
        <dbReference type="ChEBI" id="CHEBI:29105"/>
        <note>catalytic</note>
    </ligand>
</feature>
<comment type="catalytic activity">
    <reaction evidence="1">
        <text>Release of N-terminal glutamate (and to a lesser extent aspartate) from a peptide.</text>
        <dbReference type="EC" id="3.4.11.7"/>
    </reaction>
</comment>
<dbReference type="GO" id="GO:0008270">
    <property type="term" value="F:zinc ion binding"/>
    <property type="evidence" value="ECO:0007669"/>
    <property type="project" value="UniProtKB-UniRule"/>
</dbReference>
<dbReference type="SUPFAM" id="SSF63737">
    <property type="entry name" value="Leukotriene A4 hydrolase N-terminal domain"/>
    <property type="match status" value="1"/>
</dbReference>
<keyword evidence="16 23" id="KW-0482">Metalloprotease</keyword>
<evidence type="ECO:0000256" key="19">
    <source>
        <dbReference type="ARBA" id="ARBA00023180"/>
    </source>
</evidence>
<comment type="subcellular location">
    <subcellularLocation>
        <location evidence="3">Cell membrane</location>
        <topology evidence="3">Lipid-anchor</topology>
        <topology evidence="3">GPI-anchor</topology>
    </subcellularLocation>
    <subcellularLocation>
        <location evidence="2">Cell membrane</location>
        <topology evidence="2">Single-pass type II membrane protein</topology>
    </subcellularLocation>
</comment>
<feature type="domain" description="Aminopeptidase N-like N-terminal" evidence="27">
    <location>
        <begin position="29"/>
        <end position="217"/>
    </location>
</feature>
<evidence type="ECO:0000256" key="20">
    <source>
        <dbReference type="PIRSR" id="PIRSR634016-1"/>
    </source>
</evidence>
<evidence type="ECO:0000256" key="10">
    <source>
        <dbReference type="ARBA" id="ARBA00022723"/>
    </source>
</evidence>
<protein>
    <recommendedName>
        <fullName evidence="23">Aminopeptidase</fullName>
        <ecNumber evidence="23">3.4.11.-</ecNumber>
    </recommendedName>
</protein>
<dbReference type="GO" id="GO:0042277">
    <property type="term" value="F:peptide binding"/>
    <property type="evidence" value="ECO:0007669"/>
    <property type="project" value="TreeGrafter"/>
</dbReference>
<feature type="signal peptide" evidence="24">
    <location>
        <begin position="1"/>
        <end position="16"/>
    </location>
</feature>
<dbReference type="InterPro" id="IPR001930">
    <property type="entry name" value="Peptidase_M1"/>
</dbReference>
<evidence type="ECO:0000313" key="28">
    <source>
        <dbReference type="EMBL" id="CDW31015.1"/>
    </source>
</evidence>
<name>A0A0K2TYT5_LEPSM</name>
<dbReference type="GO" id="GO:0006508">
    <property type="term" value="P:proteolysis"/>
    <property type="evidence" value="ECO:0007669"/>
    <property type="project" value="UniProtKB-KW"/>
</dbReference>
<dbReference type="AlphaFoldDB" id="A0A0K2TYT5"/>
<feature type="active site" description="Proton acceptor" evidence="20">
    <location>
        <position position="326"/>
    </location>
</feature>
<dbReference type="PANTHER" id="PTHR11533">
    <property type="entry name" value="PROTEASE M1 ZINC METALLOPROTEASE"/>
    <property type="match status" value="1"/>
</dbReference>
<evidence type="ECO:0000256" key="21">
    <source>
        <dbReference type="PIRSR" id="PIRSR634016-3"/>
    </source>
</evidence>
<evidence type="ECO:0000256" key="22">
    <source>
        <dbReference type="PIRSR" id="PIRSR634016-4"/>
    </source>
</evidence>
<dbReference type="EMBL" id="HACA01013654">
    <property type="protein sequence ID" value="CDW31015.1"/>
    <property type="molecule type" value="Transcribed_RNA"/>
</dbReference>
<dbReference type="FunFam" id="1.25.50.20:FF:000001">
    <property type="entry name" value="Aminopeptidase"/>
    <property type="match status" value="1"/>
</dbReference>
<comment type="cofactor">
    <cofactor evidence="21 23">
        <name>Zn(2+)</name>
        <dbReference type="ChEBI" id="CHEBI:29105"/>
    </cofactor>
    <text evidence="21 23">Binds 1 zinc ion per subunit.</text>
</comment>